<keyword evidence="1" id="KW-0812">Transmembrane</keyword>
<name>A0ABT8YJ77_9HYPH</name>
<feature type="transmembrane region" description="Helical" evidence="1">
    <location>
        <begin position="20"/>
        <end position="45"/>
    </location>
</feature>
<proteinExistence type="predicted"/>
<dbReference type="EMBL" id="JAUOZU010000006">
    <property type="protein sequence ID" value="MDO6963686.1"/>
    <property type="molecule type" value="Genomic_DNA"/>
</dbReference>
<accession>A0ABT8YJ77</accession>
<keyword evidence="1" id="KW-1133">Transmembrane helix</keyword>
<keyword evidence="1" id="KW-0472">Membrane</keyword>
<dbReference type="InterPro" id="IPR012495">
    <property type="entry name" value="TadE-like_dom"/>
</dbReference>
<gene>
    <name evidence="3" type="ORF">Q4481_06935</name>
</gene>
<dbReference type="Proteomes" id="UP001174932">
    <property type="component" value="Unassembled WGS sequence"/>
</dbReference>
<protein>
    <submittedName>
        <fullName evidence="3">Pilus assembly protein</fullName>
    </submittedName>
</protein>
<sequence length="172" mass="18761">MRTMKRFKAFRGDRSGSAAIEFAILALPFMVLIFAIIEISVMYFVDSGLDAALHKAVRKVRVGSAKTNAWTVKEFKAAVCADLSYSFSCNANLKVRATVITDMASVTRVSGIAAGSLSVTEDFNIGDSGDYVLVQAFLPWDPVMKLYSFSTARLSDGSYVLGAAELFRNEPF</sequence>
<reference evidence="3" key="2">
    <citation type="submission" date="2023-07" db="EMBL/GenBank/DDBJ databases">
        <authorList>
            <person name="Shen H."/>
        </authorList>
    </citation>
    <scope>NUCLEOTIDE SEQUENCE</scope>
    <source>
        <strain evidence="3">TNR-22</strain>
    </source>
</reference>
<evidence type="ECO:0000256" key="1">
    <source>
        <dbReference type="SAM" id="Phobius"/>
    </source>
</evidence>
<dbReference type="Pfam" id="PF07811">
    <property type="entry name" value="TadE"/>
    <property type="match status" value="1"/>
</dbReference>
<comment type="caution">
    <text evidence="3">The sequence shown here is derived from an EMBL/GenBank/DDBJ whole genome shotgun (WGS) entry which is preliminary data.</text>
</comment>
<feature type="domain" description="TadE-like" evidence="2">
    <location>
        <begin position="16"/>
        <end position="58"/>
    </location>
</feature>
<evidence type="ECO:0000313" key="3">
    <source>
        <dbReference type="EMBL" id="MDO6963686.1"/>
    </source>
</evidence>
<evidence type="ECO:0000313" key="4">
    <source>
        <dbReference type="Proteomes" id="UP001174932"/>
    </source>
</evidence>
<keyword evidence="4" id="KW-1185">Reference proteome</keyword>
<evidence type="ECO:0000259" key="2">
    <source>
        <dbReference type="Pfam" id="PF07811"/>
    </source>
</evidence>
<reference evidence="3" key="1">
    <citation type="journal article" date="2015" name="Int. J. Syst. Evol. Microbiol.">
        <title>Rhizobium alvei sp. nov., isolated from a freshwater river.</title>
        <authorList>
            <person name="Sheu S.Y."/>
            <person name="Huang H.W."/>
            <person name="Young C.C."/>
            <person name="Chen W.M."/>
        </authorList>
    </citation>
    <scope>NUCLEOTIDE SEQUENCE</scope>
    <source>
        <strain evidence="3">TNR-22</strain>
    </source>
</reference>
<organism evidence="3 4">
    <name type="scientific">Rhizobium alvei</name>
    <dbReference type="NCBI Taxonomy" id="1132659"/>
    <lineage>
        <taxon>Bacteria</taxon>
        <taxon>Pseudomonadati</taxon>
        <taxon>Pseudomonadota</taxon>
        <taxon>Alphaproteobacteria</taxon>
        <taxon>Hyphomicrobiales</taxon>
        <taxon>Rhizobiaceae</taxon>
        <taxon>Rhizobium/Agrobacterium group</taxon>
        <taxon>Rhizobium</taxon>
    </lineage>
</organism>